<evidence type="ECO:0000256" key="3">
    <source>
        <dbReference type="SAM" id="MobiDB-lite"/>
    </source>
</evidence>
<sequence length="239" mass="26681">MDKVLEETSAVATTVLATIPQRMVRVSTLLASEFPVTTPSQLTEMFTPLVSANASSNPHLGRLVTLVLDEIHIAIHELQRLERWIQLLTPRVADGNNFGVEVQKSVQLQISASRTALQKSWDAMTDYYWQRATAYEKFAVKVSKEHKKSSSQSKEEGGNDGAVDKKSQAESEDEITSAPSVIPDLLVYVVAVDVKWYFNLQRTLESIGDHYAFTLDAVEKNSAKIKLPRGHSERGMNMF</sequence>
<protein>
    <recommendedName>
        <fullName evidence="4">Proteasome activator PA28 C-terminal domain-containing protein</fullName>
    </recommendedName>
</protein>
<evidence type="ECO:0000259" key="4">
    <source>
        <dbReference type="Pfam" id="PF02252"/>
    </source>
</evidence>
<dbReference type="GO" id="GO:0061133">
    <property type="term" value="F:endopeptidase activator activity"/>
    <property type="evidence" value="ECO:0007669"/>
    <property type="project" value="TreeGrafter"/>
</dbReference>
<dbReference type="Pfam" id="PF02252">
    <property type="entry name" value="PA28_C"/>
    <property type="match status" value="2"/>
</dbReference>
<organism evidence="5">
    <name type="scientific">Aphanomyces invadans</name>
    <dbReference type="NCBI Taxonomy" id="157072"/>
    <lineage>
        <taxon>Eukaryota</taxon>
        <taxon>Sar</taxon>
        <taxon>Stramenopiles</taxon>
        <taxon>Oomycota</taxon>
        <taxon>Saprolegniomycetes</taxon>
        <taxon>Saprolegniales</taxon>
        <taxon>Verrucalvaceae</taxon>
        <taxon>Aphanomyces</taxon>
    </lineage>
</organism>
<dbReference type="RefSeq" id="XP_008862403.1">
    <property type="nucleotide sequence ID" value="XM_008864181.1"/>
</dbReference>
<dbReference type="GO" id="GO:0005737">
    <property type="term" value="C:cytoplasm"/>
    <property type="evidence" value="ECO:0007669"/>
    <property type="project" value="TreeGrafter"/>
</dbReference>
<dbReference type="InterPro" id="IPR003186">
    <property type="entry name" value="PA28_C"/>
</dbReference>
<dbReference type="GO" id="GO:2000045">
    <property type="term" value="P:regulation of G1/S transition of mitotic cell cycle"/>
    <property type="evidence" value="ECO:0007669"/>
    <property type="project" value="TreeGrafter"/>
</dbReference>
<dbReference type="InterPro" id="IPR009077">
    <property type="entry name" value="Proteasome_activ_PA28"/>
</dbReference>
<dbReference type="SUPFAM" id="SSF47216">
    <property type="entry name" value="Proteasome activator"/>
    <property type="match status" value="1"/>
</dbReference>
<name>A0A024USF8_9STRA</name>
<dbReference type="PANTHER" id="PTHR10660">
    <property type="entry name" value="PROTEASOME REGULATOR PA28"/>
    <property type="match status" value="1"/>
</dbReference>
<dbReference type="GeneID" id="20078192"/>
<dbReference type="GO" id="GO:0061136">
    <property type="term" value="P:regulation of proteasomal protein catabolic process"/>
    <property type="evidence" value="ECO:0007669"/>
    <property type="project" value="TreeGrafter"/>
</dbReference>
<evidence type="ECO:0000256" key="2">
    <source>
        <dbReference type="ARBA" id="ARBA00022942"/>
    </source>
</evidence>
<dbReference type="VEuPathDB" id="FungiDB:H310_01142"/>
<dbReference type="STRING" id="157072.A0A024USF8"/>
<accession>A0A024USF8</accession>
<dbReference type="eggNOG" id="KOG4470">
    <property type="taxonomic scope" value="Eukaryota"/>
</dbReference>
<dbReference type="Gene3D" id="1.20.120.180">
    <property type="entry name" value="Proteasome activator pa28, C-terminal domain"/>
    <property type="match status" value="1"/>
</dbReference>
<reference evidence="5" key="1">
    <citation type="submission" date="2013-12" db="EMBL/GenBank/DDBJ databases">
        <title>The Genome Sequence of Aphanomyces invadans NJM9701.</title>
        <authorList>
            <consortium name="The Broad Institute Genomics Platform"/>
            <person name="Russ C."/>
            <person name="Tyler B."/>
            <person name="van West P."/>
            <person name="Dieguez-Uribeondo J."/>
            <person name="Young S.K."/>
            <person name="Zeng Q."/>
            <person name="Gargeya S."/>
            <person name="Fitzgerald M."/>
            <person name="Abouelleil A."/>
            <person name="Alvarado L."/>
            <person name="Chapman S.B."/>
            <person name="Gainer-Dewar J."/>
            <person name="Goldberg J."/>
            <person name="Griggs A."/>
            <person name="Gujja S."/>
            <person name="Hansen M."/>
            <person name="Howarth C."/>
            <person name="Imamovic A."/>
            <person name="Ireland A."/>
            <person name="Larimer J."/>
            <person name="McCowan C."/>
            <person name="Murphy C."/>
            <person name="Pearson M."/>
            <person name="Poon T.W."/>
            <person name="Priest M."/>
            <person name="Roberts A."/>
            <person name="Saif S."/>
            <person name="Shea T."/>
            <person name="Sykes S."/>
            <person name="Wortman J."/>
            <person name="Nusbaum C."/>
            <person name="Birren B."/>
        </authorList>
    </citation>
    <scope>NUCLEOTIDE SEQUENCE [LARGE SCALE GENOMIC DNA]</scope>
    <source>
        <strain evidence="5">NJM9701</strain>
    </source>
</reference>
<dbReference type="GO" id="GO:0008537">
    <property type="term" value="C:proteasome activator complex"/>
    <property type="evidence" value="ECO:0007669"/>
    <property type="project" value="InterPro"/>
</dbReference>
<dbReference type="InterPro" id="IPR036252">
    <property type="entry name" value="Proteasome_activ_sf"/>
</dbReference>
<dbReference type="GO" id="GO:0005654">
    <property type="term" value="C:nucleoplasm"/>
    <property type="evidence" value="ECO:0007669"/>
    <property type="project" value="TreeGrafter"/>
</dbReference>
<comment type="similarity">
    <text evidence="1">Belongs to the PA28 family.</text>
</comment>
<gene>
    <name evidence="5" type="ORF">H310_01142</name>
</gene>
<dbReference type="PANTHER" id="PTHR10660:SF2">
    <property type="entry name" value="LD45860P"/>
    <property type="match status" value="1"/>
</dbReference>
<proteinExistence type="inferred from homology"/>
<dbReference type="OrthoDB" id="6591885at2759"/>
<dbReference type="AlphaFoldDB" id="A0A024USF8"/>
<keyword evidence="2" id="KW-0647">Proteasome</keyword>
<evidence type="ECO:0000256" key="1">
    <source>
        <dbReference type="ARBA" id="ARBA00005883"/>
    </source>
</evidence>
<feature type="domain" description="Proteasome activator PA28 C-terminal" evidence="4">
    <location>
        <begin position="55"/>
        <end position="139"/>
    </location>
</feature>
<evidence type="ECO:0000313" key="5">
    <source>
        <dbReference type="EMBL" id="ETW08598.1"/>
    </source>
</evidence>
<feature type="compositionally biased region" description="Basic and acidic residues" evidence="3">
    <location>
        <begin position="153"/>
        <end position="169"/>
    </location>
</feature>
<dbReference type="EMBL" id="KI913953">
    <property type="protein sequence ID" value="ETW08598.1"/>
    <property type="molecule type" value="Genomic_DNA"/>
</dbReference>
<dbReference type="InterPro" id="IPR036997">
    <property type="entry name" value="PA28_C_sf"/>
</dbReference>
<feature type="domain" description="Proteasome activator PA28 C-terminal" evidence="4">
    <location>
        <begin position="182"/>
        <end position="233"/>
    </location>
</feature>
<feature type="region of interest" description="Disordered" evidence="3">
    <location>
        <begin position="146"/>
        <end position="175"/>
    </location>
</feature>